<name>A0ABX3ERS8_9BACL</name>
<dbReference type="InterPro" id="IPR041606">
    <property type="entry name" value="HydF_dimer"/>
</dbReference>
<dbReference type="SUPFAM" id="SSF52540">
    <property type="entry name" value="P-loop containing nucleoside triphosphate hydrolases"/>
    <property type="match status" value="1"/>
</dbReference>
<dbReference type="Gene3D" id="3.40.50.11410">
    <property type="match status" value="1"/>
</dbReference>
<keyword evidence="5" id="KW-1185">Reference proteome</keyword>
<proteinExistence type="predicted"/>
<dbReference type="Proteomes" id="UP000186058">
    <property type="component" value="Unassembled WGS sequence"/>
</dbReference>
<dbReference type="RefSeq" id="WP_074103200.1">
    <property type="nucleotide sequence ID" value="NZ_LVWI01000031.1"/>
</dbReference>
<dbReference type="CDD" id="cd00880">
    <property type="entry name" value="Era_like"/>
    <property type="match status" value="1"/>
</dbReference>
<keyword evidence="2" id="KW-0342">GTP-binding</keyword>
<organism evidence="4 5">
    <name type="scientific">Paenibacillus helianthi</name>
    <dbReference type="NCBI Taxonomy" id="1349432"/>
    <lineage>
        <taxon>Bacteria</taxon>
        <taxon>Bacillati</taxon>
        <taxon>Bacillota</taxon>
        <taxon>Bacilli</taxon>
        <taxon>Bacillales</taxon>
        <taxon>Paenibacillaceae</taxon>
        <taxon>Paenibacillus</taxon>
    </lineage>
</organism>
<sequence length="434" mass="46801">MSLNDTPRGERPHIAVFGSRNAGKSSLINAICGQAVSIVSPVSGTTTDPVYQPMELLPAGPVVLIDTAGLDDTGELGEQRIRKTLDILKKTDLAFLVVDAAAGAGDFERELLRTLGAAGTNVMVVLNKIDLITADPQTLEEQCSQIAARLGTGASIPLMPVSTLSGSGIDALKKTAAAVLAKEEERFRLVGDLLKPGDVAVLVVPIDKAAPKGRLILPQQQTIRDIMECDGVAVVTKEQELAHTLAQLNRKPRIVITDSQVFLKVEADTPRDVPLTSFSILFARYKGDLPRLVSGLRSITRLKDGDRVLIAEACTHHRQSDDIGSVKIPRWLREITGRQLIIDNAAGSEFLANLEQYSLIIHCGACMLNRRAMLRRLDEAELAGVPIVNYGMFIAYVQGVFPRAIEMFPSAMLAWENGTGSPAPVVPAQYSVTQ</sequence>
<evidence type="ECO:0000313" key="5">
    <source>
        <dbReference type="Proteomes" id="UP000186058"/>
    </source>
</evidence>
<evidence type="ECO:0000259" key="3">
    <source>
        <dbReference type="SMART" id="SM00382"/>
    </source>
</evidence>
<dbReference type="PANTHER" id="PTHR42714">
    <property type="entry name" value="TRNA MODIFICATION GTPASE GTPBP3"/>
    <property type="match status" value="1"/>
</dbReference>
<feature type="domain" description="AAA+ ATPase" evidence="3">
    <location>
        <begin position="10"/>
        <end position="144"/>
    </location>
</feature>
<dbReference type="Gene3D" id="3.40.50.300">
    <property type="entry name" value="P-loop containing nucleotide triphosphate hydrolases"/>
    <property type="match status" value="1"/>
</dbReference>
<dbReference type="Pfam" id="PF01926">
    <property type="entry name" value="MMR_HSR1"/>
    <property type="match status" value="1"/>
</dbReference>
<reference evidence="4 5" key="1">
    <citation type="submission" date="2016-03" db="EMBL/GenBank/DDBJ databases">
        <authorList>
            <person name="Sant'Anna F.H."/>
            <person name="Ambrosini A."/>
            <person name="Souza R."/>
            <person name="Bach E."/>
            <person name="Fernandes G."/>
            <person name="Balsanelli E."/>
            <person name="Baura V.A."/>
            <person name="Souza E.M."/>
            <person name="Passaglia L."/>
        </authorList>
    </citation>
    <scope>NUCLEOTIDE SEQUENCE [LARGE SCALE GENOMIC DNA]</scope>
    <source>
        <strain evidence="4 5">P26E</strain>
    </source>
</reference>
<dbReference type="Gene3D" id="3.40.50.11420">
    <property type="match status" value="1"/>
</dbReference>
<dbReference type="PANTHER" id="PTHR42714:SF6">
    <property type="entry name" value="TRANSLATION INITIATION FACTOR IF-2"/>
    <property type="match status" value="1"/>
</dbReference>
<dbReference type="SMART" id="SM00382">
    <property type="entry name" value="AAA"/>
    <property type="match status" value="1"/>
</dbReference>
<dbReference type="InterPro" id="IPR003593">
    <property type="entry name" value="AAA+_ATPase"/>
</dbReference>
<accession>A0ABX3ERS8</accession>
<dbReference type="NCBIfam" id="TIGR00231">
    <property type="entry name" value="small_GTP"/>
    <property type="match status" value="1"/>
</dbReference>
<dbReference type="InterPro" id="IPR006073">
    <property type="entry name" value="GTP-bd"/>
</dbReference>
<dbReference type="Pfam" id="PF18133">
    <property type="entry name" value="HydF_tetramer"/>
    <property type="match status" value="1"/>
</dbReference>
<keyword evidence="1" id="KW-0547">Nucleotide-binding</keyword>
<protein>
    <submittedName>
        <fullName evidence="4">[FeFe] hydrogenase H-cluster maturation GTPase HydF</fullName>
    </submittedName>
</protein>
<evidence type="ECO:0000313" key="4">
    <source>
        <dbReference type="EMBL" id="OKP88296.1"/>
    </source>
</evidence>
<dbReference type="InterPro" id="IPR023873">
    <property type="entry name" value="FeFe-hyd_GTPase_HydF"/>
</dbReference>
<dbReference type="InterPro" id="IPR027417">
    <property type="entry name" value="P-loop_NTPase"/>
</dbReference>
<evidence type="ECO:0000256" key="2">
    <source>
        <dbReference type="ARBA" id="ARBA00023134"/>
    </source>
</evidence>
<gene>
    <name evidence="4" type="ORF">A3844_07945</name>
</gene>
<dbReference type="Pfam" id="PF18128">
    <property type="entry name" value="HydF_dimer"/>
    <property type="match status" value="1"/>
</dbReference>
<dbReference type="InterPro" id="IPR005225">
    <property type="entry name" value="Small_GTP-bd"/>
</dbReference>
<dbReference type="InterPro" id="IPR040644">
    <property type="entry name" value="HydF_tetramer"/>
</dbReference>
<evidence type="ECO:0000256" key="1">
    <source>
        <dbReference type="ARBA" id="ARBA00022741"/>
    </source>
</evidence>
<dbReference type="EMBL" id="LVWI01000031">
    <property type="protein sequence ID" value="OKP88296.1"/>
    <property type="molecule type" value="Genomic_DNA"/>
</dbReference>
<comment type="caution">
    <text evidence="4">The sequence shown here is derived from an EMBL/GenBank/DDBJ whole genome shotgun (WGS) entry which is preliminary data.</text>
</comment>
<dbReference type="NCBIfam" id="TIGR03918">
    <property type="entry name" value="GTP_HydF"/>
    <property type="match status" value="1"/>
</dbReference>